<dbReference type="EMBL" id="PCRR01000011">
    <property type="protein sequence ID" value="PIP24708.1"/>
    <property type="molecule type" value="Genomic_DNA"/>
</dbReference>
<evidence type="ECO:0000313" key="3">
    <source>
        <dbReference type="Proteomes" id="UP000237258"/>
    </source>
</evidence>
<dbReference type="InterPro" id="IPR018709">
    <property type="entry name" value="CoA_activase_DUF2229"/>
</dbReference>
<dbReference type="Gene3D" id="3.40.50.11900">
    <property type="match status" value="1"/>
</dbReference>
<accession>A0A2G9YZP6</accession>
<evidence type="ECO:0000259" key="1">
    <source>
        <dbReference type="Pfam" id="PF09989"/>
    </source>
</evidence>
<dbReference type="PANTHER" id="PTHR32329:SF2">
    <property type="entry name" value="BIFUNCTIONAL PROTEIN [INCLUDES 2-HYDROXYACYL-COA DEHYDRATASE (N-TER) AND ITS ACTIVATOR DOMAIN (C_TERM)"/>
    <property type="match status" value="1"/>
</dbReference>
<dbReference type="PANTHER" id="PTHR32329">
    <property type="entry name" value="BIFUNCTIONAL PROTEIN [INCLUDES 2-HYDROXYACYL-COA DEHYDRATASE (N-TER) AND ITS ACTIVATOR DOMAIN (C_TERM)-RELATED"/>
    <property type="match status" value="1"/>
</dbReference>
<dbReference type="InterPro" id="IPR051805">
    <property type="entry name" value="Dehydratase_Activator_Redct"/>
</dbReference>
<reference evidence="2 3" key="1">
    <citation type="submission" date="2017-09" db="EMBL/GenBank/DDBJ databases">
        <title>Depth-based differentiation of microbial function through sediment-hosted aquifers and enrichment of novel symbionts in the deep terrestrial subsurface.</title>
        <authorList>
            <person name="Probst A.J."/>
            <person name="Ladd B."/>
            <person name="Jarett J.K."/>
            <person name="Geller-Mcgrath D.E."/>
            <person name="Sieber C.M."/>
            <person name="Emerson J.B."/>
            <person name="Anantharaman K."/>
            <person name="Thomas B.C."/>
            <person name="Malmstrom R."/>
            <person name="Stieglmeier M."/>
            <person name="Klingl A."/>
            <person name="Woyke T."/>
            <person name="Ryan C.M."/>
            <person name="Banfield J.F."/>
        </authorList>
    </citation>
    <scope>NUCLEOTIDE SEQUENCE [LARGE SCALE GENOMIC DNA]</scope>
    <source>
        <strain evidence="2">CG23_combo_of_CG06-09_8_20_14_all_36_125</strain>
    </source>
</reference>
<sequence length="325" mass="37711">MTIGIPRALVYWKRPHFWETFFEELGFKVLLSPSTNKEIVEMGVKVADPETCFSNKVYFGHLIWLDYSPPAVPKCDFIFVPRLKATEEKLEYCPKFFGLPDLGKILVKTPILTENFDERKEKFEKTLKRLGGKLNKNRGEIKKAQELAFLKEKEFKKKEKQEFSLKIQSKKPKIVLISHPYNLYDDYVNLRMKEKLEKLGAQPIFIDEVPIKTQTSSLKYRASTYGSEGKEGDKVLFAPQKLGWPKFHWEFGEEIMERIKEVLKHDITGVIEISSFGCGCDAVIKEFVEKTFKQNKIPFLYLMIDEQAGEAGIQTRLEAFLDTLS</sequence>
<dbReference type="AlphaFoldDB" id="A0A2G9YZP6"/>
<protein>
    <recommendedName>
        <fullName evidence="1">DUF2229 domain-containing protein</fullName>
    </recommendedName>
</protein>
<gene>
    <name evidence="2" type="ORF">COX33_00430</name>
</gene>
<evidence type="ECO:0000313" key="2">
    <source>
        <dbReference type="EMBL" id="PIP24708.1"/>
    </source>
</evidence>
<comment type="caution">
    <text evidence="2">The sequence shown here is derived from an EMBL/GenBank/DDBJ whole genome shotgun (WGS) entry which is preliminary data.</text>
</comment>
<dbReference type="Pfam" id="PF09989">
    <property type="entry name" value="DUF2229"/>
    <property type="match status" value="1"/>
</dbReference>
<organism evidence="2 3">
    <name type="scientific">Candidatus Nealsonbacteria bacterium CG23_combo_of_CG06-09_8_20_14_all_36_125</name>
    <dbReference type="NCBI Taxonomy" id="1974719"/>
    <lineage>
        <taxon>Bacteria</taxon>
        <taxon>Candidatus Nealsoniibacteriota</taxon>
    </lineage>
</organism>
<name>A0A2G9YZP6_9BACT</name>
<feature type="domain" description="DUF2229" evidence="1">
    <location>
        <begin position="2"/>
        <end position="207"/>
    </location>
</feature>
<proteinExistence type="predicted"/>
<dbReference type="Proteomes" id="UP000237258">
    <property type="component" value="Unassembled WGS sequence"/>
</dbReference>